<dbReference type="InterPro" id="IPR041698">
    <property type="entry name" value="Methyltransf_25"/>
</dbReference>
<accession>A0A7C3YP02</accession>
<comment type="caution">
    <text evidence="2">The sequence shown here is derived from an EMBL/GenBank/DDBJ whole genome shotgun (WGS) entry which is preliminary data.</text>
</comment>
<dbReference type="AlphaFoldDB" id="A0A7C3YP02"/>
<keyword evidence="2" id="KW-0808">Transferase</keyword>
<dbReference type="GO" id="GO:0032259">
    <property type="term" value="P:methylation"/>
    <property type="evidence" value="ECO:0007669"/>
    <property type="project" value="UniProtKB-KW"/>
</dbReference>
<feature type="domain" description="Methyltransferase" evidence="1">
    <location>
        <begin position="37"/>
        <end position="68"/>
    </location>
</feature>
<sequence length="81" mass="9482">MRDADRFYGKTPDNYRELEDRHRKVLEILSSFSFERILDVGCGDGNFTKLMARACKAKEVYGIDLSEEEFMNQTPIRRSIT</sequence>
<dbReference type="Gene3D" id="3.40.50.150">
    <property type="entry name" value="Vaccinia Virus protein VP39"/>
    <property type="match status" value="1"/>
</dbReference>
<evidence type="ECO:0000313" key="2">
    <source>
        <dbReference type="EMBL" id="HGE65625.1"/>
    </source>
</evidence>
<reference evidence="2" key="1">
    <citation type="journal article" date="2020" name="mSystems">
        <title>Genome- and Community-Level Interaction Insights into Carbon Utilization and Element Cycling Functions of Hydrothermarchaeota in Hydrothermal Sediment.</title>
        <authorList>
            <person name="Zhou Z."/>
            <person name="Liu Y."/>
            <person name="Xu W."/>
            <person name="Pan J."/>
            <person name="Luo Z.H."/>
            <person name="Li M."/>
        </authorList>
    </citation>
    <scope>NUCLEOTIDE SEQUENCE [LARGE SCALE GENOMIC DNA]</scope>
    <source>
        <strain evidence="2">SpSt-97</strain>
    </source>
</reference>
<protein>
    <submittedName>
        <fullName evidence="2">Class I SAM-dependent methyltransferase</fullName>
    </submittedName>
</protein>
<gene>
    <name evidence="2" type="ORF">ENX77_00570</name>
</gene>
<proteinExistence type="predicted"/>
<organism evidence="2">
    <name type="scientific">Geoglobus ahangari</name>
    <dbReference type="NCBI Taxonomy" id="113653"/>
    <lineage>
        <taxon>Archaea</taxon>
        <taxon>Methanobacteriati</taxon>
        <taxon>Methanobacteriota</taxon>
        <taxon>Archaeoglobi</taxon>
        <taxon>Archaeoglobales</taxon>
        <taxon>Archaeoglobaceae</taxon>
        <taxon>Geoglobus</taxon>
    </lineage>
</organism>
<dbReference type="Pfam" id="PF13649">
    <property type="entry name" value="Methyltransf_25"/>
    <property type="match status" value="1"/>
</dbReference>
<dbReference type="GO" id="GO:0008168">
    <property type="term" value="F:methyltransferase activity"/>
    <property type="evidence" value="ECO:0007669"/>
    <property type="project" value="UniProtKB-KW"/>
</dbReference>
<name>A0A7C3YP02_9EURY</name>
<dbReference type="CDD" id="cd02440">
    <property type="entry name" value="AdoMet_MTases"/>
    <property type="match status" value="1"/>
</dbReference>
<dbReference type="EMBL" id="DTPI01000005">
    <property type="protein sequence ID" value="HGE65625.1"/>
    <property type="molecule type" value="Genomic_DNA"/>
</dbReference>
<evidence type="ECO:0000259" key="1">
    <source>
        <dbReference type="Pfam" id="PF13649"/>
    </source>
</evidence>
<dbReference type="InterPro" id="IPR029063">
    <property type="entry name" value="SAM-dependent_MTases_sf"/>
</dbReference>
<keyword evidence="2" id="KW-0489">Methyltransferase</keyword>
<dbReference type="SUPFAM" id="SSF53335">
    <property type="entry name" value="S-adenosyl-L-methionine-dependent methyltransferases"/>
    <property type="match status" value="1"/>
</dbReference>